<proteinExistence type="predicted"/>
<protein>
    <recommendedName>
        <fullName evidence="3">Glycosyltransferase</fullName>
    </recommendedName>
</protein>
<keyword evidence="2" id="KW-1185">Reference proteome</keyword>
<dbReference type="AlphaFoldDB" id="A0A432XYC5"/>
<comment type="caution">
    <text evidence="1">The sequence shown here is derived from an EMBL/GenBank/DDBJ whole genome shotgun (WGS) entry which is preliminary data.</text>
</comment>
<dbReference type="EMBL" id="PIPV01000005">
    <property type="protein sequence ID" value="RUO53720.1"/>
    <property type="molecule type" value="Genomic_DNA"/>
</dbReference>
<evidence type="ECO:0008006" key="3">
    <source>
        <dbReference type="Google" id="ProtNLM"/>
    </source>
</evidence>
<gene>
    <name evidence="1" type="ORF">CWE25_07475</name>
</gene>
<sequence length="808" mass="91329">MINVVMFWKQNDSELYGRRSDMVAKYLASRSDVGKVLVLDAPIDSDALEQRNSGERFDQNPFVYEGTKAIADNARDHGKLYRRVFVYDKSKQGIADYLTFLEQCFKALDIDPAKSVFWMYPKLLWGEQLINHFKPAKKVMDVVDDHRAWPNVNDTKRKQLNQHYEAMLSNADKVLTNCLPVKLSMYEFNQNIALVPNGCDINPPITLPESNQHYQRIASHKGPVLGFVGNLEAKIDDVLLRRLSTEMPDALIVLIGSTHANPSIRALEALPNVVMTGVVPYPYIGAFVRLFTVGMVPHKRMDLTENMNPLKVYVYLTHHVPVVATDVPNIAVCDYVWQSSSHDAFINNVKQVIIQRSLLNNEVFDSFTHCNSWQMRLAVVTDSLLDDRNSQSANEDAKPNLLRLDGQESNASIFVIDKSALSDSLKPSGKKVAAIVFTDEAEQALDSARLFAQRANHELDVYVVPVHPNEEKDVLRQILRFTSYRYIMLADQNAFPCRDWLQFAYNAHLNSDGAIVRAASGGSLNEKHNYLFSSCSVLRAMLSGESVKEVTDARFLVADLTLSTDKGSPSDSTPISVIDVNSLASPAPQFERDICVVMPCINEQEGIEAAKLLKRTSGIDADFVVALDTQYQGFIKTLNQTARLSAAKYIVYLAEDAVPGHHWLRTAYEKLEQANKSVLAFNCGKWHGRIAAFGMVRKDWVYQYYGDCILYEGYRSHRADNELTVIARACDQFIYAPDAILLENDKLKDFKKNESEASNFTEEDKNLFKKRFKNGFGGLLDYSLYEALHDEYLRRKKFAKSQAVLVIE</sequence>
<organism evidence="1 2">
    <name type="scientific">Idiomarina fontislapidosi</name>
    <dbReference type="NCBI Taxonomy" id="263723"/>
    <lineage>
        <taxon>Bacteria</taxon>
        <taxon>Pseudomonadati</taxon>
        <taxon>Pseudomonadota</taxon>
        <taxon>Gammaproteobacteria</taxon>
        <taxon>Alteromonadales</taxon>
        <taxon>Idiomarinaceae</taxon>
        <taxon>Idiomarina</taxon>
    </lineage>
</organism>
<evidence type="ECO:0000313" key="1">
    <source>
        <dbReference type="EMBL" id="RUO53720.1"/>
    </source>
</evidence>
<dbReference type="SUPFAM" id="SSF53756">
    <property type="entry name" value="UDP-Glycosyltransferase/glycogen phosphorylase"/>
    <property type="match status" value="1"/>
</dbReference>
<dbReference type="Proteomes" id="UP000287330">
    <property type="component" value="Unassembled WGS sequence"/>
</dbReference>
<accession>A0A432XYC5</accession>
<evidence type="ECO:0000313" key="2">
    <source>
        <dbReference type="Proteomes" id="UP000287330"/>
    </source>
</evidence>
<reference evidence="2" key="1">
    <citation type="journal article" date="2018" name="Front. Microbiol.">
        <title>Genome-Based Analysis Reveals the Taxonomy and Diversity of the Family Idiomarinaceae.</title>
        <authorList>
            <person name="Liu Y."/>
            <person name="Lai Q."/>
            <person name="Shao Z."/>
        </authorList>
    </citation>
    <scope>NUCLEOTIDE SEQUENCE [LARGE SCALE GENOMIC DNA]</scope>
    <source>
        <strain evidence="2">F23</strain>
    </source>
</reference>
<dbReference type="Gene3D" id="3.40.50.2000">
    <property type="entry name" value="Glycogen Phosphorylase B"/>
    <property type="match status" value="1"/>
</dbReference>
<name>A0A432XYC5_9GAMM</name>